<keyword evidence="3" id="KW-0540">Nuclease</keyword>
<accession>A0A484ARF9</accession>
<dbReference type="Proteomes" id="UP000295192">
    <property type="component" value="Unassembled WGS sequence"/>
</dbReference>
<dbReference type="EMBL" id="LSRL02009533">
    <property type="protein sequence ID" value="TDG38165.1"/>
    <property type="molecule type" value="Genomic_DNA"/>
</dbReference>
<dbReference type="CDD" id="cd09274">
    <property type="entry name" value="RNase_HI_RT_Ty3"/>
    <property type="match status" value="1"/>
</dbReference>
<dbReference type="AlphaFoldDB" id="A0A484ARF9"/>
<name>A0A484ARF9_DRONA</name>
<evidence type="ECO:0000256" key="6">
    <source>
        <dbReference type="ARBA" id="ARBA00022918"/>
    </source>
</evidence>
<dbReference type="Pfam" id="PF17917">
    <property type="entry name" value="RT_RNaseH"/>
    <property type="match status" value="1"/>
</dbReference>
<evidence type="ECO:0000256" key="2">
    <source>
        <dbReference type="ARBA" id="ARBA00022695"/>
    </source>
</evidence>
<keyword evidence="6" id="KW-0695">RNA-directed DNA polymerase</keyword>
<dbReference type="GO" id="GO:0003676">
    <property type="term" value="F:nucleic acid binding"/>
    <property type="evidence" value="ECO:0007669"/>
    <property type="project" value="InterPro"/>
</dbReference>
<evidence type="ECO:0000256" key="3">
    <source>
        <dbReference type="ARBA" id="ARBA00022722"/>
    </source>
</evidence>
<dbReference type="InterPro" id="IPR036397">
    <property type="entry name" value="RNaseH_sf"/>
</dbReference>
<dbReference type="Gene3D" id="3.30.420.10">
    <property type="entry name" value="Ribonuclease H-like superfamily/Ribonuclease H"/>
    <property type="match status" value="1"/>
</dbReference>
<organism evidence="8 9">
    <name type="scientific">Drosophila navojoa</name>
    <name type="common">Fruit fly</name>
    <dbReference type="NCBI Taxonomy" id="7232"/>
    <lineage>
        <taxon>Eukaryota</taxon>
        <taxon>Metazoa</taxon>
        <taxon>Ecdysozoa</taxon>
        <taxon>Arthropoda</taxon>
        <taxon>Hexapoda</taxon>
        <taxon>Insecta</taxon>
        <taxon>Pterygota</taxon>
        <taxon>Neoptera</taxon>
        <taxon>Endopterygota</taxon>
        <taxon>Diptera</taxon>
        <taxon>Brachycera</taxon>
        <taxon>Muscomorpha</taxon>
        <taxon>Ephydroidea</taxon>
        <taxon>Drosophilidae</taxon>
        <taxon>Drosophila</taxon>
    </lineage>
</organism>
<keyword evidence="5" id="KW-0378">Hydrolase</keyword>
<keyword evidence="4" id="KW-0255">Endonuclease</keyword>
<comment type="caution">
    <text evidence="8">The sequence shown here is derived from an EMBL/GenBank/DDBJ whole genome shotgun (WGS) entry which is preliminary data.</text>
</comment>
<evidence type="ECO:0000313" key="8">
    <source>
        <dbReference type="EMBL" id="TDG38165.1"/>
    </source>
</evidence>
<dbReference type="OMA" id="TIMERNY"/>
<proteinExistence type="predicted"/>
<evidence type="ECO:0000256" key="4">
    <source>
        <dbReference type="ARBA" id="ARBA00022759"/>
    </source>
</evidence>
<dbReference type="GO" id="GO:0003964">
    <property type="term" value="F:RNA-directed DNA polymerase activity"/>
    <property type="evidence" value="ECO:0007669"/>
    <property type="project" value="UniProtKB-KW"/>
</dbReference>
<evidence type="ECO:0000313" key="9">
    <source>
        <dbReference type="Proteomes" id="UP000295192"/>
    </source>
</evidence>
<evidence type="ECO:0000256" key="1">
    <source>
        <dbReference type="ARBA" id="ARBA00022679"/>
    </source>
</evidence>
<dbReference type="GO" id="GO:0016787">
    <property type="term" value="F:hydrolase activity"/>
    <property type="evidence" value="ECO:0007669"/>
    <property type="project" value="UniProtKB-KW"/>
</dbReference>
<protein>
    <recommendedName>
        <fullName evidence="7">Reverse transcriptase RNase H-like domain-containing protein</fullName>
    </recommendedName>
</protein>
<feature type="domain" description="Reverse transcriptase RNase H-like" evidence="7">
    <location>
        <begin position="2"/>
        <end position="70"/>
    </location>
</feature>
<keyword evidence="9" id="KW-1185">Reference proteome</keyword>
<keyword evidence="1" id="KW-0808">Transferase</keyword>
<dbReference type="PANTHER" id="PTHR34072:SF52">
    <property type="entry name" value="RIBONUCLEASE H"/>
    <property type="match status" value="1"/>
</dbReference>
<sequence length="143" mass="16605">MISRTLKDCETNYATNERELLAIVWALGKLQHYLYGTRDINIYTDHQPLTFAVSDRNPNAKIKRWKAYIDEHNAKIHYKPGKENFVADALSRQNINALQEEAMSDAATIHSELSLTYTVETTEKPLNCFRNQIVLEQAQFPRY</sequence>
<reference evidence="8 9" key="1">
    <citation type="journal article" date="2019" name="J. Hered.">
        <title>An Improved Genome Assembly for Drosophila navojoa, the Basal Species in the mojavensis Cluster.</title>
        <authorList>
            <person name="Vanderlinde T."/>
            <person name="Dupim E.G."/>
            <person name="Nazario-Yepiz N.O."/>
            <person name="Carvalho A.B."/>
        </authorList>
    </citation>
    <scope>NUCLEOTIDE SEQUENCE [LARGE SCALE GENOMIC DNA]</scope>
    <source>
        <strain evidence="8">Navoj_Jal97</strain>
        <tissue evidence="8">Whole organism</tissue>
    </source>
</reference>
<keyword evidence="2" id="KW-0548">Nucleotidyltransferase</keyword>
<evidence type="ECO:0000259" key="7">
    <source>
        <dbReference type="Pfam" id="PF17917"/>
    </source>
</evidence>
<dbReference type="InterPro" id="IPR043502">
    <property type="entry name" value="DNA/RNA_pol_sf"/>
</dbReference>
<evidence type="ECO:0000256" key="5">
    <source>
        <dbReference type="ARBA" id="ARBA00022801"/>
    </source>
</evidence>
<dbReference type="GO" id="GO:0004519">
    <property type="term" value="F:endonuclease activity"/>
    <property type="evidence" value="ECO:0007669"/>
    <property type="project" value="UniProtKB-KW"/>
</dbReference>
<dbReference type="STRING" id="7232.A0A484ARF9"/>
<dbReference type="PANTHER" id="PTHR34072">
    <property type="entry name" value="ENZYMATIC POLYPROTEIN-RELATED"/>
    <property type="match status" value="1"/>
</dbReference>
<dbReference type="InterPro" id="IPR041373">
    <property type="entry name" value="RT_RNaseH"/>
</dbReference>
<feature type="non-terminal residue" evidence="8">
    <location>
        <position position="143"/>
    </location>
</feature>
<dbReference type="SUPFAM" id="SSF56672">
    <property type="entry name" value="DNA/RNA polymerases"/>
    <property type="match status" value="1"/>
</dbReference>
<gene>
    <name evidence="8" type="ORF">AWZ03_015413</name>
</gene>